<dbReference type="PANTHER" id="PTHR36503:SF1">
    <property type="entry name" value="BLR2520 PROTEIN"/>
    <property type="match status" value="1"/>
</dbReference>
<feature type="domain" description="VOC" evidence="1">
    <location>
        <begin position="4"/>
        <end position="129"/>
    </location>
</feature>
<evidence type="ECO:0000313" key="3">
    <source>
        <dbReference type="Proteomes" id="UP001165653"/>
    </source>
</evidence>
<dbReference type="EMBL" id="JAPDDR010000005">
    <property type="protein sequence ID" value="MCW1914272.1"/>
    <property type="molecule type" value="Genomic_DNA"/>
</dbReference>
<dbReference type="SUPFAM" id="SSF54593">
    <property type="entry name" value="Glyoxalase/Bleomycin resistance protein/Dihydroxybiphenyl dioxygenase"/>
    <property type="match status" value="1"/>
</dbReference>
<dbReference type="InterPro" id="IPR029068">
    <property type="entry name" value="Glyas_Bleomycin-R_OHBP_Dase"/>
</dbReference>
<dbReference type="RefSeq" id="WP_264513797.1">
    <property type="nucleotide sequence ID" value="NZ_JAPDDR010000005.1"/>
</dbReference>
<dbReference type="CDD" id="cd07251">
    <property type="entry name" value="VOC_like"/>
    <property type="match status" value="1"/>
</dbReference>
<accession>A0ABT3G343</accession>
<comment type="caution">
    <text evidence="2">The sequence shown here is derived from an EMBL/GenBank/DDBJ whole genome shotgun (WGS) entry which is preliminary data.</text>
</comment>
<dbReference type="Pfam" id="PF00903">
    <property type="entry name" value="Glyoxalase"/>
    <property type="match status" value="1"/>
</dbReference>
<sequence length="144" mass="15655">MEPRITLLTLGVADLARSVAFYRDGLRWPTTYKDGDGVAFFDLSGTKLGLYGLHALCEDISPDTRPASGGFSGITIAHNVRTKEEVAAVLAEAERAGGRIVKPAQDVFWGGHSGYFTDPDGHHWEVAWNPMMPLDETGFMTMPG</sequence>
<dbReference type="PANTHER" id="PTHR36503">
    <property type="entry name" value="BLR2520 PROTEIN"/>
    <property type="match status" value="1"/>
</dbReference>
<evidence type="ECO:0000259" key="1">
    <source>
        <dbReference type="PROSITE" id="PS51819"/>
    </source>
</evidence>
<proteinExistence type="predicted"/>
<dbReference type="Proteomes" id="UP001165653">
    <property type="component" value="Unassembled WGS sequence"/>
</dbReference>
<protein>
    <submittedName>
        <fullName evidence="2">VOC family protein</fullName>
    </submittedName>
</protein>
<dbReference type="PROSITE" id="PS51819">
    <property type="entry name" value="VOC"/>
    <property type="match status" value="1"/>
</dbReference>
<name>A0ABT3G343_9BACT</name>
<dbReference type="InterPro" id="IPR004360">
    <property type="entry name" value="Glyas_Fos-R_dOase_dom"/>
</dbReference>
<dbReference type="Gene3D" id="3.10.180.10">
    <property type="entry name" value="2,3-Dihydroxybiphenyl 1,2-Dioxygenase, domain 1"/>
    <property type="match status" value="1"/>
</dbReference>
<reference evidence="2" key="1">
    <citation type="submission" date="2022-10" db="EMBL/GenBank/DDBJ databases">
        <title>Luteolibacter sp. GHJ8, whole genome shotgun sequencing project.</title>
        <authorList>
            <person name="Zhao G."/>
            <person name="Shen L."/>
        </authorList>
    </citation>
    <scope>NUCLEOTIDE SEQUENCE</scope>
    <source>
        <strain evidence="2">GHJ8</strain>
    </source>
</reference>
<keyword evidence="3" id="KW-1185">Reference proteome</keyword>
<organism evidence="2 3">
    <name type="scientific">Luteolibacter rhizosphaerae</name>
    <dbReference type="NCBI Taxonomy" id="2989719"/>
    <lineage>
        <taxon>Bacteria</taxon>
        <taxon>Pseudomonadati</taxon>
        <taxon>Verrucomicrobiota</taxon>
        <taxon>Verrucomicrobiia</taxon>
        <taxon>Verrucomicrobiales</taxon>
        <taxon>Verrucomicrobiaceae</taxon>
        <taxon>Luteolibacter</taxon>
    </lineage>
</organism>
<evidence type="ECO:0000313" key="2">
    <source>
        <dbReference type="EMBL" id="MCW1914272.1"/>
    </source>
</evidence>
<gene>
    <name evidence="2" type="ORF">OJ996_11845</name>
</gene>
<dbReference type="InterPro" id="IPR037523">
    <property type="entry name" value="VOC_core"/>
</dbReference>